<reference evidence="1" key="1">
    <citation type="submission" date="2015-07" db="EMBL/GenBank/DDBJ databases">
        <title>MeaNS - Measles Nucleotide Surveillance Program.</title>
        <authorList>
            <person name="Tran T."/>
            <person name="Druce J."/>
        </authorList>
    </citation>
    <scope>NUCLEOTIDE SEQUENCE</scope>
    <source>
        <strain evidence="1">UCB-OBI-ISO-001</strain>
        <tissue evidence="1">Gonad</tissue>
    </source>
</reference>
<organism evidence="1">
    <name type="scientific">Octopus bimaculoides</name>
    <name type="common">California two-spotted octopus</name>
    <dbReference type="NCBI Taxonomy" id="37653"/>
    <lineage>
        <taxon>Eukaryota</taxon>
        <taxon>Metazoa</taxon>
        <taxon>Spiralia</taxon>
        <taxon>Lophotrochozoa</taxon>
        <taxon>Mollusca</taxon>
        <taxon>Cephalopoda</taxon>
        <taxon>Coleoidea</taxon>
        <taxon>Octopodiformes</taxon>
        <taxon>Octopoda</taxon>
        <taxon>Incirrata</taxon>
        <taxon>Octopodidae</taxon>
        <taxon>Octopus</taxon>
    </lineage>
</organism>
<proteinExistence type="predicted"/>
<sequence length="93" mass="10897">MEKTFDRRPLPSPLIWWSMRKLGIDEWLVRAIQAMYKDAVILQAVTEEFKIEYHWELLYADDLPLITESLPELEKKLSEGGVRDVSSNCSRTV</sequence>
<gene>
    <name evidence="1" type="ORF">OCBIM_22013588mg</name>
</gene>
<protein>
    <submittedName>
        <fullName evidence="1">Uncharacterized protein</fullName>
    </submittedName>
</protein>
<name>A0A0L8HIX1_OCTBM</name>
<dbReference type="AlphaFoldDB" id="A0A0L8HIX1"/>
<evidence type="ECO:0000313" key="1">
    <source>
        <dbReference type="EMBL" id="KOF89166.1"/>
    </source>
</evidence>
<accession>A0A0L8HIX1</accession>
<dbReference type="EMBL" id="KQ418038">
    <property type="protein sequence ID" value="KOF89166.1"/>
    <property type="molecule type" value="Genomic_DNA"/>
</dbReference>